<feature type="compositionally biased region" description="Polar residues" evidence="1">
    <location>
        <begin position="287"/>
        <end position="298"/>
    </location>
</feature>
<comment type="caution">
    <text evidence="3">The sequence shown here is derived from an EMBL/GenBank/DDBJ whole genome shotgun (WGS) entry which is preliminary data.</text>
</comment>
<dbReference type="Gene3D" id="3.30.1370.10">
    <property type="entry name" value="K Homology domain, type 1"/>
    <property type="match status" value="1"/>
</dbReference>
<dbReference type="Pfam" id="PF22675">
    <property type="entry name" value="KH-I_KHDC4-BBP"/>
    <property type="match status" value="1"/>
</dbReference>
<feature type="region of interest" description="Disordered" evidence="1">
    <location>
        <begin position="311"/>
        <end position="341"/>
    </location>
</feature>
<dbReference type="InterPro" id="IPR055256">
    <property type="entry name" value="KH_1_KHDC4/BBP-like"/>
</dbReference>
<keyword evidence="4" id="KW-1185">Reference proteome</keyword>
<dbReference type="SUPFAM" id="SSF54791">
    <property type="entry name" value="Eukaryotic type KH-domain (KH-domain type I)"/>
    <property type="match status" value="1"/>
</dbReference>
<feature type="non-terminal residue" evidence="3">
    <location>
        <position position="690"/>
    </location>
</feature>
<dbReference type="PANTHER" id="PTHR15744:SF0">
    <property type="entry name" value="KH HOMOLOGY DOMAIN-CONTAINING PROTEIN 4"/>
    <property type="match status" value="1"/>
</dbReference>
<dbReference type="InterPro" id="IPR036612">
    <property type="entry name" value="KH_dom_type_1_sf"/>
</dbReference>
<dbReference type="AlphaFoldDB" id="A0A813FDY7"/>
<dbReference type="OrthoDB" id="5989967at2759"/>
<evidence type="ECO:0000256" key="1">
    <source>
        <dbReference type="SAM" id="MobiDB-lite"/>
    </source>
</evidence>
<protein>
    <recommendedName>
        <fullName evidence="2">KHDC4/BBP-like KH-domain type I domain-containing protein</fullName>
    </recommendedName>
</protein>
<dbReference type="GO" id="GO:0003723">
    <property type="term" value="F:RNA binding"/>
    <property type="evidence" value="ECO:0007669"/>
    <property type="project" value="InterPro"/>
</dbReference>
<feature type="compositionally biased region" description="Basic and acidic residues" evidence="1">
    <location>
        <begin position="311"/>
        <end position="321"/>
    </location>
</feature>
<feature type="region of interest" description="Disordered" evidence="1">
    <location>
        <begin position="651"/>
        <end position="690"/>
    </location>
</feature>
<dbReference type="Proteomes" id="UP000654075">
    <property type="component" value="Unassembled WGS sequence"/>
</dbReference>
<organism evidence="3 4">
    <name type="scientific">Polarella glacialis</name>
    <name type="common">Dinoflagellate</name>
    <dbReference type="NCBI Taxonomy" id="89957"/>
    <lineage>
        <taxon>Eukaryota</taxon>
        <taxon>Sar</taxon>
        <taxon>Alveolata</taxon>
        <taxon>Dinophyceae</taxon>
        <taxon>Suessiales</taxon>
        <taxon>Suessiaceae</taxon>
        <taxon>Polarella</taxon>
    </lineage>
</organism>
<feature type="compositionally biased region" description="Pro residues" evidence="1">
    <location>
        <begin position="206"/>
        <end position="218"/>
    </location>
</feature>
<dbReference type="EMBL" id="CAJNNV010023314">
    <property type="protein sequence ID" value="CAE8608631.1"/>
    <property type="molecule type" value="Genomic_DNA"/>
</dbReference>
<gene>
    <name evidence="3" type="ORF">PGLA1383_LOCUS26485</name>
</gene>
<proteinExistence type="predicted"/>
<evidence type="ECO:0000259" key="2">
    <source>
        <dbReference type="Pfam" id="PF22675"/>
    </source>
</evidence>
<dbReference type="GO" id="GO:0005634">
    <property type="term" value="C:nucleus"/>
    <property type="evidence" value="ECO:0007669"/>
    <property type="project" value="InterPro"/>
</dbReference>
<name>A0A813FDY7_POLGL</name>
<evidence type="ECO:0000313" key="4">
    <source>
        <dbReference type="Proteomes" id="UP000654075"/>
    </source>
</evidence>
<reference evidence="3" key="1">
    <citation type="submission" date="2021-02" db="EMBL/GenBank/DDBJ databases">
        <authorList>
            <person name="Dougan E. K."/>
            <person name="Rhodes N."/>
            <person name="Thang M."/>
            <person name="Chan C."/>
        </authorList>
    </citation>
    <scope>NUCLEOTIDE SEQUENCE</scope>
</reference>
<feature type="region of interest" description="Disordered" evidence="1">
    <location>
        <begin position="553"/>
        <end position="575"/>
    </location>
</feature>
<feature type="compositionally biased region" description="Acidic residues" evidence="1">
    <location>
        <begin position="676"/>
        <end position="690"/>
    </location>
</feature>
<dbReference type="InterPro" id="IPR031121">
    <property type="entry name" value="RIK/BLOM7"/>
</dbReference>
<feature type="domain" description="KHDC4/BBP-like KH-domain type I" evidence="2">
    <location>
        <begin position="446"/>
        <end position="520"/>
    </location>
</feature>
<dbReference type="PANTHER" id="PTHR15744">
    <property type="entry name" value="BLOM7"/>
    <property type="match status" value="1"/>
</dbReference>
<feature type="region of interest" description="Disordered" evidence="1">
    <location>
        <begin position="203"/>
        <end position="298"/>
    </location>
</feature>
<evidence type="ECO:0000313" key="3">
    <source>
        <dbReference type="EMBL" id="CAE8608631.1"/>
    </source>
</evidence>
<feature type="compositionally biased region" description="Low complexity" evidence="1">
    <location>
        <begin position="240"/>
        <end position="254"/>
    </location>
</feature>
<accession>A0A813FDY7</accession>
<sequence length="690" mass="76666">ALESDGLNLVVGRWIDGDGSEFVVVLNSGGNSCSVETKRASGEVIRTRMIFMGLRRPSEVLVYFCGRDYVLNADKVTEMELRWEPLRGSRWCTWKRLVTPGPLLLARRDLEKSFWRPKVPHSQLADKCEENAGAGDARSNCNACNSDDGSGDRTPRATNTIPACDRILTPSPEKQCWPQRQQVLCSSVKQPQPYAVFLTELLLTSTPPPPPPPPPPDLSLPSSLETGLQGLPLTTPSACQKQDQQHQQHQQQQKATGDGCQGPASKGAAAAEQPLSQPTEHPGLGCSQDNSAFTTPTISPSSWLEEHVAGHIPEQEPRDPSQTKTRSFSRSEVRRRRAFSTATSNLQGYPRVITASELLQESDDDDSIFCGPPSEPGDVWSVLDAIAAWVEPHRGAAGQTRRCRAPQVKGDPFIRLAAQLVLGRGELVVDEYSKFVGYFDLGLEDDDEFCLVKRVLGKGGHNMRSIAEECSAKLRLRGIGSGFLEGREAREASMPLQIHISCMDLDNYMKAIGQVGTLLKELYKHYRRYATSKGMTTPELKMRFEELRRDDHGLNQFESRSDSQKARDRLDRDQGRKHLSFLKKSEKTSLASEVTSSCARSETTCPEASFLDSPETLADASPREEDKTVQTWVIGEAFATEGEKHRAQVQQRGWEAGWASRGGEKRSGGWGKMGEWDDEWGDWDEWGEWH</sequence>